<sequence>MKKIKRIRESKYRGVRRRPWGRYAAEIRDPHTKERRWLGTFDTAEDAALAYDSAARALRGSKARTNFIYENEQPIAELSSARYKMVIESTVAHHPQSFPVQVFTSEFPTSRQFRLTAERSTDQKEMNFNDNHPCTLQLWSSESSSQLNNQSLQEARLNVLPSHHQLQDGLNEVSHTHPHVAQVEDASTHGTEPEFLEVADMWRLPTFPNVYDQDLFPTTLPMLKTSSMSSSEVCSPANSENIELDCSLWDCLQQLEVHRWQNQNDMSSPTLPHDEELRSLPSSEVCSPLSGYGESAPLNIRSLYEVSCGLWNDLQQQTWYTKDVETTATNTFSAYDNLFLMDMPPISESLLHDIQTLPELQSSSSLG</sequence>
<dbReference type="EMBL" id="CM055108">
    <property type="protein sequence ID" value="KAJ7526134.1"/>
    <property type="molecule type" value="Genomic_DNA"/>
</dbReference>
<reference evidence="2" key="1">
    <citation type="journal article" date="2024" name="Proc. Natl. Acad. Sci. U.S.A.">
        <title>Extraordinary preservation of gene collinearity over three hundred million years revealed in homosporous lycophytes.</title>
        <authorList>
            <person name="Li C."/>
            <person name="Wickell D."/>
            <person name="Kuo L.Y."/>
            <person name="Chen X."/>
            <person name="Nie B."/>
            <person name="Liao X."/>
            <person name="Peng D."/>
            <person name="Ji J."/>
            <person name="Jenkins J."/>
            <person name="Williams M."/>
            <person name="Shu S."/>
            <person name="Plott C."/>
            <person name="Barry K."/>
            <person name="Rajasekar S."/>
            <person name="Grimwood J."/>
            <person name="Han X."/>
            <person name="Sun S."/>
            <person name="Hou Z."/>
            <person name="He W."/>
            <person name="Dai G."/>
            <person name="Sun C."/>
            <person name="Schmutz J."/>
            <person name="Leebens-Mack J.H."/>
            <person name="Li F.W."/>
            <person name="Wang L."/>
        </authorList>
    </citation>
    <scope>NUCLEOTIDE SEQUENCE [LARGE SCALE GENOMIC DNA]</scope>
    <source>
        <strain evidence="2">cv. PW_Plant_1</strain>
    </source>
</reference>
<proteinExistence type="predicted"/>
<comment type="caution">
    <text evidence="1">The sequence shown here is derived from an EMBL/GenBank/DDBJ whole genome shotgun (WGS) entry which is preliminary data.</text>
</comment>
<protein>
    <submittedName>
        <fullName evidence="1">Uncharacterized protein</fullName>
    </submittedName>
</protein>
<accession>A0ACC2B9M8</accession>
<name>A0ACC2B9M8_DIPCM</name>
<dbReference type="Proteomes" id="UP001162992">
    <property type="component" value="Chromosome 17"/>
</dbReference>
<organism evidence="1 2">
    <name type="scientific">Diphasiastrum complanatum</name>
    <name type="common">Issler's clubmoss</name>
    <name type="synonym">Lycopodium complanatum</name>
    <dbReference type="NCBI Taxonomy" id="34168"/>
    <lineage>
        <taxon>Eukaryota</taxon>
        <taxon>Viridiplantae</taxon>
        <taxon>Streptophyta</taxon>
        <taxon>Embryophyta</taxon>
        <taxon>Tracheophyta</taxon>
        <taxon>Lycopodiopsida</taxon>
        <taxon>Lycopodiales</taxon>
        <taxon>Lycopodiaceae</taxon>
        <taxon>Lycopodioideae</taxon>
        <taxon>Diphasiastrum</taxon>
    </lineage>
</organism>
<gene>
    <name evidence="1" type="ORF">O6H91_17G083400</name>
</gene>
<evidence type="ECO:0000313" key="2">
    <source>
        <dbReference type="Proteomes" id="UP001162992"/>
    </source>
</evidence>
<keyword evidence="2" id="KW-1185">Reference proteome</keyword>
<evidence type="ECO:0000313" key="1">
    <source>
        <dbReference type="EMBL" id="KAJ7526134.1"/>
    </source>
</evidence>